<dbReference type="InterPro" id="IPR010872">
    <property type="entry name" value="MDMPI_C-term_domain"/>
</dbReference>
<organism evidence="3 4">
    <name type="scientific">Kytococcus sedentarius (strain ATCC 14392 / DSM 20547 / JCM 11482 / CCUG 33030 / NBRC 15357 / NCTC 11040 / CCM 314 / 541)</name>
    <name type="common">Micrococcus sedentarius</name>
    <dbReference type="NCBI Taxonomy" id="478801"/>
    <lineage>
        <taxon>Bacteria</taxon>
        <taxon>Bacillati</taxon>
        <taxon>Actinomycetota</taxon>
        <taxon>Actinomycetes</taxon>
        <taxon>Micrococcales</taxon>
        <taxon>Kytococcaceae</taxon>
        <taxon>Kytococcus</taxon>
    </lineage>
</organism>
<dbReference type="Pfam" id="PF11716">
    <property type="entry name" value="MDMPI_N"/>
    <property type="match status" value="1"/>
</dbReference>
<protein>
    <submittedName>
        <fullName evidence="3">Uncharacterized conserved protein</fullName>
    </submittedName>
</protein>
<dbReference type="InterPro" id="IPR017517">
    <property type="entry name" value="Maleyloyr_isom"/>
</dbReference>
<dbReference type="InterPro" id="IPR024344">
    <property type="entry name" value="MDMPI_metal-binding"/>
</dbReference>
<dbReference type="RefSeq" id="WP_012801705.1">
    <property type="nucleotide sequence ID" value="NC_013169.1"/>
</dbReference>
<dbReference type="SUPFAM" id="SSF109854">
    <property type="entry name" value="DinB/YfiT-like putative metalloenzymes"/>
    <property type="match status" value="1"/>
</dbReference>
<dbReference type="Proteomes" id="UP000006666">
    <property type="component" value="Chromosome"/>
</dbReference>
<dbReference type="eggNOG" id="ENOG50314EV">
    <property type="taxonomic scope" value="Bacteria"/>
</dbReference>
<evidence type="ECO:0000259" key="2">
    <source>
        <dbReference type="Pfam" id="PF11716"/>
    </source>
</evidence>
<proteinExistence type="predicted"/>
<dbReference type="GO" id="GO:0046872">
    <property type="term" value="F:metal ion binding"/>
    <property type="evidence" value="ECO:0007669"/>
    <property type="project" value="InterPro"/>
</dbReference>
<dbReference type="AlphaFoldDB" id="C7NJF6"/>
<dbReference type="HOGENOM" id="CLU_094601_1_0_11"/>
<sequence length="215" mass="23176">MTTRREAPQATWPMVHAARGALVSDLERLQPAQWGHPTLCDDWDVRHVTAHLTAAASTGRWSWLRSIAAARFRPDVHNDRRLQEHLGGSTEDTLGRFRAVVDATVAPTGDIAAWLGEVVVHAEDIRRPLGLEDTSDADAVAAVAAFFAARDFAVPSRSRTKGLQLHATDSPFHSGTGPLVEGPTLSLVMVMAGRRSHLDGLTGAGVDQLAGRLED</sequence>
<dbReference type="Pfam" id="PF07398">
    <property type="entry name" value="MDMPI_C"/>
    <property type="match status" value="1"/>
</dbReference>
<dbReference type="STRING" id="478801.Ksed_02000"/>
<keyword evidence="4" id="KW-1185">Reference proteome</keyword>
<accession>C7NJF6</accession>
<reference evidence="3 4" key="1">
    <citation type="journal article" date="2009" name="Stand. Genomic Sci.">
        <title>Complete genome sequence of Kytococcus sedentarius type strain (541).</title>
        <authorList>
            <person name="Sims D."/>
            <person name="Brettin T."/>
            <person name="Detter J.C."/>
            <person name="Han C."/>
            <person name="Lapidus A."/>
            <person name="Copeland A."/>
            <person name="Glavina Del Rio T."/>
            <person name="Nolan M."/>
            <person name="Chen F."/>
            <person name="Lucas S."/>
            <person name="Tice H."/>
            <person name="Cheng J.F."/>
            <person name="Bruce D."/>
            <person name="Goodwin L."/>
            <person name="Pitluck S."/>
            <person name="Ovchinnikova G."/>
            <person name="Pati A."/>
            <person name="Ivanova N."/>
            <person name="Mavrommatis K."/>
            <person name="Chen A."/>
            <person name="Palaniappan K."/>
            <person name="D'haeseleer P."/>
            <person name="Chain P."/>
            <person name="Bristow J."/>
            <person name="Eisen J.A."/>
            <person name="Markowitz V."/>
            <person name="Hugenholtz P."/>
            <person name="Schneider S."/>
            <person name="Goker M."/>
            <person name="Pukall R."/>
            <person name="Kyrpides N.C."/>
            <person name="Klenk H.P."/>
        </authorList>
    </citation>
    <scope>NUCLEOTIDE SEQUENCE [LARGE SCALE GENOMIC DNA]</scope>
    <source>
        <strain evidence="4">ATCC 14392 / DSM 20547 / JCM 11482 / CCUG 33030 / NBRC 15357 / NCTC 11040 / CCM 314 / 541</strain>
    </source>
</reference>
<evidence type="ECO:0000259" key="1">
    <source>
        <dbReference type="Pfam" id="PF07398"/>
    </source>
</evidence>
<gene>
    <name evidence="3" type="ordered locus">Ksed_02000</name>
</gene>
<dbReference type="NCBIfam" id="TIGR03083">
    <property type="entry name" value="maleylpyruvate isomerase family mycothiol-dependent enzyme"/>
    <property type="match status" value="1"/>
</dbReference>
<dbReference type="KEGG" id="kse:Ksed_02000"/>
<name>C7NJF6_KYTSD</name>
<evidence type="ECO:0000313" key="4">
    <source>
        <dbReference type="Proteomes" id="UP000006666"/>
    </source>
</evidence>
<dbReference type="EMBL" id="CP001686">
    <property type="protein sequence ID" value="ACV05286.1"/>
    <property type="molecule type" value="Genomic_DNA"/>
</dbReference>
<feature type="domain" description="Mycothiol-dependent maleylpyruvate isomerase metal-binding" evidence="2">
    <location>
        <begin position="16"/>
        <end position="124"/>
    </location>
</feature>
<dbReference type="InterPro" id="IPR034660">
    <property type="entry name" value="DinB/YfiT-like"/>
</dbReference>
<dbReference type="Gene3D" id="1.20.120.450">
    <property type="entry name" value="dinb family like domain"/>
    <property type="match status" value="1"/>
</dbReference>
<feature type="domain" description="MDMPI C-terminal" evidence="1">
    <location>
        <begin position="136"/>
        <end position="211"/>
    </location>
</feature>
<evidence type="ECO:0000313" key="3">
    <source>
        <dbReference type="EMBL" id="ACV05286.1"/>
    </source>
</evidence>